<dbReference type="NCBIfam" id="TIGR01195">
    <property type="entry name" value="oadG_fam"/>
    <property type="match status" value="1"/>
</dbReference>
<feature type="transmembrane region" description="Helical" evidence="6">
    <location>
        <begin position="20"/>
        <end position="45"/>
    </location>
</feature>
<evidence type="ECO:0000256" key="6">
    <source>
        <dbReference type="SAM" id="Phobius"/>
    </source>
</evidence>
<dbReference type="InterPro" id="IPR005899">
    <property type="entry name" value="Na_pump_deCOase"/>
</dbReference>
<dbReference type="GO" id="GO:0036376">
    <property type="term" value="P:sodium ion export across plasma membrane"/>
    <property type="evidence" value="ECO:0007669"/>
    <property type="project" value="InterPro"/>
</dbReference>
<organism evidence="7 8">
    <name type="scientific">Candidatus Protoclostridium stercorigallinarum</name>
    <dbReference type="NCBI Taxonomy" id="2838741"/>
    <lineage>
        <taxon>Bacteria</taxon>
        <taxon>Bacillati</taxon>
        <taxon>Bacillota</taxon>
        <taxon>Clostridia</taxon>
        <taxon>Candidatus Protoclostridium</taxon>
    </lineage>
</organism>
<dbReference type="GO" id="GO:0015081">
    <property type="term" value="F:sodium ion transmembrane transporter activity"/>
    <property type="evidence" value="ECO:0007669"/>
    <property type="project" value="InterPro"/>
</dbReference>
<evidence type="ECO:0000256" key="3">
    <source>
        <dbReference type="ARBA" id="ARBA00022692"/>
    </source>
</evidence>
<evidence type="ECO:0000256" key="5">
    <source>
        <dbReference type="ARBA" id="ARBA00023136"/>
    </source>
</evidence>
<dbReference type="AlphaFoldDB" id="A0A9D1TS03"/>
<reference evidence="7" key="2">
    <citation type="submission" date="2021-04" db="EMBL/GenBank/DDBJ databases">
        <authorList>
            <person name="Gilroy R."/>
        </authorList>
    </citation>
    <scope>NUCLEOTIDE SEQUENCE</scope>
    <source>
        <strain evidence="7">12435</strain>
    </source>
</reference>
<evidence type="ECO:0000256" key="1">
    <source>
        <dbReference type="ARBA" id="ARBA00004236"/>
    </source>
</evidence>
<protein>
    <submittedName>
        <fullName evidence="7">OadG family protein</fullName>
    </submittedName>
</protein>
<gene>
    <name evidence="7" type="ORF">H9892_06425</name>
</gene>
<comment type="caution">
    <text evidence="7">The sequence shown here is derived from an EMBL/GenBank/DDBJ whole genome shotgun (WGS) entry which is preliminary data.</text>
</comment>
<accession>A0A9D1TS03</accession>
<keyword evidence="3 6" id="KW-0812">Transmembrane</keyword>
<evidence type="ECO:0000256" key="2">
    <source>
        <dbReference type="ARBA" id="ARBA00022475"/>
    </source>
</evidence>
<keyword evidence="4 6" id="KW-1133">Transmembrane helix</keyword>
<name>A0A9D1TS03_9FIRM</name>
<evidence type="ECO:0000256" key="4">
    <source>
        <dbReference type="ARBA" id="ARBA00022989"/>
    </source>
</evidence>
<dbReference type="EMBL" id="DXHS01000104">
    <property type="protein sequence ID" value="HIW02959.1"/>
    <property type="molecule type" value="Genomic_DNA"/>
</dbReference>
<reference evidence="7" key="1">
    <citation type="journal article" date="2021" name="PeerJ">
        <title>Extensive microbial diversity within the chicken gut microbiome revealed by metagenomics and culture.</title>
        <authorList>
            <person name="Gilroy R."/>
            <person name="Ravi A."/>
            <person name="Getino M."/>
            <person name="Pursley I."/>
            <person name="Horton D.L."/>
            <person name="Alikhan N.F."/>
            <person name="Baker D."/>
            <person name="Gharbi K."/>
            <person name="Hall N."/>
            <person name="Watson M."/>
            <person name="Adriaenssens E.M."/>
            <person name="Foster-Nyarko E."/>
            <person name="Jarju S."/>
            <person name="Secka A."/>
            <person name="Antonio M."/>
            <person name="Oren A."/>
            <person name="Chaudhuri R.R."/>
            <person name="La Ragione R."/>
            <person name="Hildebrand F."/>
            <person name="Pallen M.J."/>
        </authorList>
    </citation>
    <scope>NUCLEOTIDE SEQUENCE</scope>
    <source>
        <strain evidence="7">12435</strain>
    </source>
</reference>
<dbReference type="Pfam" id="PF04277">
    <property type="entry name" value="OAD_gamma"/>
    <property type="match status" value="1"/>
</dbReference>
<evidence type="ECO:0000313" key="7">
    <source>
        <dbReference type="EMBL" id="HIW02959.1"/>
    </source>
</evidence>
<comment type="subcellular location">
    <subcellularLocation>
        <location evidence="1">Cell membrane</location>
    </subcellularLocation>
</comment>
<dbReference type="Proteomes" id="UP000823990">
    <property type="component" value="Unassembled WGS sequence"/>
</dbReference>
<dbReference type="GO" id="GO:0005886">
    <property type="term" value="C:plasma membrane"/>
    <property type="evidence" value="ECO:0007669"/>
    <property type="project" value="UniProtKB-SubCell"/>
</dbReference>
<keyword evidence="2" id="KW-1003">Cell membrane</keyword>
<sequence>MNDILLASAEEGTYSVGIMALYSVIGMLLVIAVLVILIVLLVVFYKILNSVSVKKAKEPVAETAAPVRGSADEELEVVAAITAAITAYYAGGKTVGAVPEEEDMPVPFVIRSIKKL</sequence>
<evidence type="ECO:0000313" key="8">
    <source>
        <dbReference type="Proteomes" id="UP000823990"/>
    </source>
</evidence>
<proteinExistence type="predicted"/>
<keyword evidence="5 6" id="KW-0472">Membrane</keyword>